<reference evidence="2" key="1">
    <citation type="submission" date="2020-07" db="EMBL/GenBank/DDBJ databases">
        <title>Multicomponent nature underlies the extraordinary mechanical properties of spider dragline silk.</title>
        <authorList>
            <person name="Kono N."/>
            <person name="Nakamura H."/>
            <person name="Mori M."/>
            <person name="Yoshida Y."/>
            <person name="Ohtoshi R."/>
            <person name="Malay A.D."/>
            <person name="Moran D.A.P."/>
            <person name="Tomita M."/>
            <person name="Numata K."/>
            <person name="Arakawa K."/>
        </authorList>
    </citation>
    <scope>NUCLEOTIDE SEQUENCE</scope>
</reference>
<accession>A0A8X6FTM1</accession>
<evidence type="ECO:0000313" key="3">
    <source>
        <dbReference type="Proteomes" id="UP000887116"/>
    </source>
</evidence>
<dbReference type="Proteomes" id="UP000887116">
    <property type="component" value="Unassembled WGS sequence"/>
</dbReference>
<evidence type="ECO:0000313" key="2">
    <source>
        <dbReference type="EMBL" id="GFQ66958.1"/>
    </source>
</evidence>
<dbReference type="EMBL" id="BMAO01020379">
    <property type="protein sequence ID" value="GFQ66958.1"/>
    <property type="molecule type" value="Genomic_DNA"/>
</dbReference>
<dbReference type="AlphaFoldDB" id="A0A8X6FTM1"/>
<feature type="compositionally biased region" description="Pro residues" evidence="1">
    <location>
        <begin position="77"/>
        <end position="86"/>
    </location>
</feature>
<sequence>MFDYEDNHQRLMYCFEVERKQTPGQSFQRFDWGNEIGYSTAPISTDIKDKNPSKQQHLAAICPIMDGTKGHQGQQSPWPPPQCYST</sequence>
<comment type="caution">
    <text evidence="2">The sequence shown here is derived from an EMBL/GenBank/DDBJ whole genome shotgun (WGS) entry which is preliminary data.</text>
</comment>
<evidence type="ECO:0000256" key="1">
    <source>
        <dbReference type="SAM" id="MobiDB-lite"/>
    </source>
</evidence>
<name>A0A8X6FTM1_TRICU</name>
<proteinExistence type="predicted"/>
<keyword evidence="3" id="KW-1185">Reference proteome</keyword>
<organism evidence="2 3">
    <name type="scientific">Trichonephila clavata</name>
    <name type="common">Joro spider</name>
    <name type="synonym">Nephila clavata</name>
    <dbReference type="NCBI Taxonomy" id="2740835"/>
    <lineage>
        <taxon>Eukaryota</taxon>
        <taxon>Metazoa</taxon>
        <taxon>Ecdysozoa</taxon>
        <taxon>Arthropoda</taxon>
        <taxon>Chelicerata</taxon>
        <taxon>Arachnida</taxon>
        <taxon>Araneae</taxon>
        <taxon>Araneomorphae</taxon>
        <taxon>Entelegynae</taxon>
        <taxon>Araneoidea</taxon>
        <taxon>Nephilidae</taxon>
        <taxon>Trichonephila</taxon>
    </lineage>
</organism>
<feature type="region of interest" description="Disordered" evidence="1">
    <location>
        <begin position="65"/>
        <end position="86"/>
    </location>
</feature>
<protein>
    <submittedName>
        <fullName evidence="2">Uncharacterized protein</fullName>
    </submittedName>
</protein>
<gene>
    <name evidence="2" type="ORF">TNCT_74471</name>
</gene>